<dbReference type="InterPro" id="IPR000182">
    <property type="entry name" value="GNAT_dom"/>
</dbReference>
<accession>A0A368ZHJ2</accession>
<dbReference type="PANTHER" id="PTHR43792:SF1">
    <property type="entry name" value="N-ACETYLTRANSFERASE DOMAIN-CONTAINING PROTEIN"/>
    <property type="match status" value="1"/>
</dbReference>
<keyword evidence="3" id="KW-1185">Reference proteome</keyword>
<dbReference type="Proteomes" id="UP000253436">
    <property type="component" value="Unassembled WGS sequence"/>
</dbReference>
<dbReference type="Pfam" id="PF13302">
    <property type="entry name" value="Acetyltransf_3"/>
    <property type="match status" value="1"/>
</dbReference>
<sequence length="171" mass="19362">MSYKTFETDRLIIRPTTLEDASFILQLLNSPSWLKYIGDRNVHTVANAEDYISKKITAQLKRLGFANYTIIRKRDLTKMGTCGLYDREGLEGVDIGFAFLSNYTGKGYAYEAANRVLTAAFNDFNLQEVCAITDKDNFASQRLLEKLGLQPAGEIAFPESEDPLLLYNIKR</sequence>
<gene>
    <name evidence="2" type="ORF">DFQ08_102702</name>
</gene>
<dbReference type="GO" id="GO:0016747">
    <property type="term" value="F:acyltransferase activity, transferring groups other than amino-acyl groups"/>
    <property type="evidence" value="ECO:0007669"/>
    <property type="project" value="InterPro"/>
</dbReference>
<proteinExistence type="predicted"/>
<feature type="domain" description="N-acetyltransferase" evidence="1">
    <location>
        <begin position="11"/>
        <end position="171"/>
    </location>
</feature>
<dbReference type="EMBL" id="QPJO01000002">
    <property type="protein sequence ID" value="RCW92670.1"/>
    <property type="molecule type" value="Genomic_DNA"/>
</dbReference>
<protein>
    <submittedName>
        <fullName evidence="2">RimJ/RimL family protein N-acetyltransferase</fullName>
    </submittedName>
</protein>
<name>A0A368ZHJ2_9FLAO</name>
<evidence type="ECO:0000313" key="2">
    <source>
        <dbReference type="EMBL" id="RCW92670.1"/>
    </source>
</evidence>
<evidence type="ECO:0000313" key="3">
    <source>
        <dbReference type="Proteomes" id="UP000253436"/>
    </source>
</evidence>
<dbReference type="RefSeq" id="WP_114309509.1">
    <property type="nucleotide sequence ID" value="NZ_QPJO01000002.1"/>
</dbReference>
<dbReference type="AlphaFoldDB" id="A0A368ZHJ2"/>
<dbReference type="PROSITE" id="PS51186">
    <property type="entry name" value="GNAT"/>
    <property type="match status" value="1"/>
</dbReference>
<dbReference type="SUPFAM" id="SSF55729">
    <property type="entry name" value="Acyl-CoA N-acyltransferases (Nat)"/>
    <property type="match status" value="1"/>
</dbReference>
<dbReference type="InterPro" id="IPR016181">
    <property type="entry name" value="Acyl_CoA_acyltransferase"/>
</dbReference>
<comment type="caution">
    <text evidence="2">The sequence shown here is derived from an EMBL/GenBank/DDBJ whole genome shotgun (WGS) entry which is preliminary data.</text>
</comment>
<keyword evidence="2" id="KW-0808">Transferase</keyword>
<dbReference type="Gene3D" id="3.40.630.30">
    <property type="match status" value="1"/>
</dbReference>
<dbReference type="InterPro" id="IPR051531">
    <property type="entry name" value="N-acetyltransferase"/>
</dbReference>
<dbReference type="PANTHER" id="PTHR43792">
    <property type="entry name" value="GNAT FAMILY, PUTATIVE (AFU_ORTHOLOGUE AFUA_3G00765)-RELATED-RELATED"/>
    <property type="match status" value="1"/>
</dbReference>
<dbReference type="OrthoDB" id="9798081at2"/>
<organism evidence="2 3">
    <name type="scientific">Winogradskyella arenosi</name>
    <dbReference type="NCBI Taxonomy" id="533325"/>
    <lineage>
        <taxon>Bacteria</taxon>
        <taxon>Pseudomonadati</taxon>
        <taxon>Bacteroidota</taxon>
        <taxon>Flavobacteriia</taxon>
        <taxon>Flavobacteriales</taxon>
        <taxon>Flavobacteriaceae</taxon>
        <taxon>Winogradskyella</taxon>
    </lineage>
</organism>
<reference evidence="2 3" key="1">
    <citation type="submission" date="2018-07" db="EMBL/GenBank/DDBJ databases">
        <title>Genomic Encyclopedia of Type Strains, Phase III (KMG-III): the genomes of soil and plant-associated and newly described type strains.</title>
        <authorList>
            <person name="Whitman W."/>
        </authorList>
    </citation>
    <scope>NUCLEOTIDE SEQUENCE [LARGE SCALE GENOMIC DNA]</scope>
    <source>
        <strain evidence="2 3">CECT 7958</strain>
    </source>
</reference>
<evidence type="ECO:0000259" key="1">
    <source>
        <dbReference type="PROSITE" id="PS51186"/>
    </source>
</evidence>